<dbReference type="Pfam" id="PF16178">
    <property type="entry name" value="Anoct_dimer"/>
    <property type="match status" value="1"/>
</dbReference>
<feature type="transmembrane region" description="Helical" evidence="8">
    <location>
        <begin position="278"/>
        <end position="309"/>
    </location>
</feature>
<evidence type="ECO:0000256" key="6">
    <source>
        <dbReference type="ARBA" id="ARBA00023136"/>
    </source>
</evidence>
<dbReference type="InterPro" id="IPR032394">
    <property type="entry name" value="Anoct_dimer"/>
</dbReference>
<dbReference type="GO" id="GO:0005254">
    <property type="term" value="F:chloride channel activity"/>
    <property type="evidence" value="ECO:0007669"/>
    <property type="project" value="TreeGrafter"/>
</dbReference>
<gene>
    <name evidence="11" type="ORF">BpHYR1_054426</name>
</gene>
<evidence type="ECO:0000256" key="3">
    <source>
        <dbReference type="ARBA" id="ARBA00022475"/>
    </source>
</evidence>
<dbReference type="AlphaFoldDB" id="A0A3M7SEC0"/>
<evidence type="ECO:0000256" key="4">
    <source>
        <dbReference type="ARBA" id="ARBA00022692"/>
    </source>
</evidence>
<name>A0A3M7SEC0_BRAPC</name>
<comment type="caution">
    <text evidence="11">The sequence shown here is derived from an EMBL/GenBank/DDBJ whole genome shotgun (WGS) entry which is preliminary data.</text>
</comment>
<comment type="similarity">
    <text evidence="2 8">Belongs to the anoctamin family.</text>
</comment>
<comment type="caution">
    <text evidence="8">Lacks conserved residue(s) required for the propagation of feature annotation.</text>
</comment>
<dbReference type="PANTHER" id="PTHR12308">
    <property type="entry name" value="ANOCTAMIN"/>
    <property type="match status" value="1"/>
</dbReference>
<keyword evidence="12" id="KW-1185">Reference proteome</keyword>
<evidence type="ECO:0000313" key="11">
    <source>
        <dbReference type="EMBL" id="RNA34079.1"/>
    </source>
</evidence>
<dbReference type="EMBL" id="REGN01001527">
    <property type="protein sequence ID" value="RNA34079.1"/>
    <property type="molecule type" value="Genomic_DNA"/>
</dbReference>
<evidence type="ECO:0000256" key="1">
    <source>
        <dbReference type="ARBA" id="ARBA00004651"/>
    </source>
</evidence>
<dbReference type="Proteomes" id="UP000276133">
    <property type="component" value="Unassembled WGS sequence"/>
</dbReference>
<proteinExistence type="inferred from homology"/>
<reference evidence="11 12" key="1">
    <citation type="journal article" date="2018" name="Sci. Rep.">
        <title>Genomic signatures of local adaptation to the degree of environmental predictability in rotifers.</title>
        <authorList>
            <person name="Franch-Gras L."/>
            <person name="Hahn C."/>
            <person name="Garcia-Roger E.M."/>
            <person name="Carmona M.J."/>
            <person name="Serra M."/>
            <person name="Gomez A."/>
        </authorList>
    </citation>
    <scope>NUCLEOTIDE SEQUENCE [LARGE SCALE GENOMIC DNA]</scope>
    <source>
        <strain evidence="11">HYR1</strain>
    </source>
</reference>
<evidence type="ECO:0000313" key="12">
    <source>
        <dbReference type="Proteomes" id="UP000276133"/>
    </source>
</evidence>
<dbReference type="GO" id="GO:0005886">
    <property type="term" value="C:plasma membrane"/>
    <property type="evidence" value="ECO:0007669"/>
    <property type="project" value="UniProtKB-SubCell"/>
</dbReference>
<organism evidence="11 12">
    <name type="scientific">Brachionus plicatilis</name>
    <name type="common">Marine rotifer</name>
    <name type="synonym">Brachionus muelleri</name>
    <dbReference type="NCBI Taxonomy" id="10195"/>
    <lineage>
        <taxon>Eukaryota</taxon>
        <taxon>Metazoa</taxon>
        <taxon>Spiralia</taxon>
        <taxon>Gnathifera</taxon>
        <taxon>Rotifera</taxon>
        <taxon>Eurotatoria</taxon>
        <taxon>Monogononta</taxon>
        <taxon>Pseudotrocha</taxon>
        <taxon>Ploima</taxon>
        <taxon>Brachionidae</taxon>
        <taxon>Brachionus</taxon>
    </lineage>
</organism>
<evidence type="ECO:0000256" key="8">
    <source>
        <dbReference type="RuleBase" id="RU280814"/>
    </source>
</evidence>
<keyword evidence="3" id="KW-1003">Cell membrane</keyword>
<accession>A0A3M7SEC0</accession>
<dbReference type="OrthoDB" id="296386at2759"/>
<sequence>MGKPEDKPDFSYYNTELIDYVIYYKYSDQSVGSKDFKLKETNRNKFLGVVKNKLKLNKELKFKTENETHHYILLHCPLESLLEQAETIKLELRLKDAKLDDHEWKNNEIKWIRKVKDFILRRKPIEKDDLGDNASMPFELSMKDLFCGCDGESLANTKEPFSSSTRSLLVHSILNPSQESVEGLEYLIKNKYFDDAFILHCASRNFINLVQLIDLARQAQLNEEQLKYQLKNERPFSVKKKPHDGEVRDELYVDWAKFTNIFKSQPLSKIRRYFGESVAFYFAWIGTFIWTLILPSFIGFVFFIAGIVIRFD</sequence>
<keyword evidence="4 8" id="KW-0812">Transmembrane</keyword>
<dbReference type="PANTHER" id="PTHR12308:SF73">
    <property type="entry name" value="ANOCTAMIN"/>
    <property type="match status" value="1"/>
</dbReference>
<evidence type="ECO:0000256" key="2">
    <source>
        <dbReference type="ARBA" id="ARBA00009671"/>
    </source>
</evidence>
<dbReference type="Pfam" id="PF04547">
    <property type="entry name" value="Anoctamin"/>
    <property type="match status" value="1"/>
</dbReference>
<evidence type="ECO:0000259" key="9">
    <source>
        <dbReference type="Pfam" id="PF04547"/>
    </source>
</evidence>
<dbReference type="InterPro" id="IPR007632">
    <property type="entry name" value="Anoctamin"/>
</dbReference>
<protein>
    <recommendedName>
        <fullName evidence="8">Anoctamin</fullName>
    </recommendedName>
</protein>
<evidence type="ECO:0000259" key="10">
    <source>
        <dbReference type="Pfam" id="PF16178"/>
    </source>
</evidence>
<feature type="domain" description="Anoctamin transmembrane" evidence="9">
    <location>
        <begin position="270"/>
        <end position="306"/>
    </location>
</feature>
<keyword evidence="5 8" id="KW-1133">Transmembrane helix</keyword>
<keyword evidence="6 8" id="KW-0472">Membrane</keyword>
<dbReference type="InterPro" id="IPR049452">
    <property type="entry name" value="Anoctamin_TM"/>
</dbReference>
<comment type="subcellular location">
    <subcellularLocation>
        <location evidence="1">Cell membrane</location>
        <topology evidence="1">Multi-pass membrane protein</topology>
    </subcellularLocation>
    <subcellularLocation>
        <location evidence="8">Membrane</location>
        <topology evidence="8">Multi-pass membrane protein</topology>
    </subcellularLocation>
</comment>
<evidence type="ECO:0000256" key="7">
    <source>
        <dbReference type="ARBA" id="ARBA00023180"/>
    </source>
</evidence>
<feature type="domain" description="Anoctamin dimerisation" evidence="10">
    <location>
        <begin position="17"/>
        <end position="267"/>
    </location>
</feature>
<keyword evidence="7" id="KW-0325">Glycoprotein</keyword>
<evidence type="ECO:0000256" key="5">
    <source>
        <dbReference type="ARBA" id="ARBA00022989"/>
    </source>
</evidence>
<dbReference type="GO" id="GO:0046983">
    <property type="term" value="F:protein dimerization activity"/>
    <property type="evidence" value="ECO:0007669"/>
    <property type="project" value="InterPro"/>
</dbReference>